<dbReference type="RefSeq" id="WP_271090444.1">
    <property type="nucleotide sequence ID" value="NZ_JAPJZH010000009.1"/>
</dbReference>
<dbReference type="Gene3D" id="3.30.70.1230">
    <property type="entry name" value="Nucleotide cyclase"/>
    <property type="match status" value="1"/>
</dbReference>
<dbReference type="InterPro" id="IPR050697">
    <property type="entry name" value="Adenylyl/Guanylyl_Cyclase_3/4"/>
</dbReference>
<dbReference type="PROSITE" id="PS50885">
    <property type="entry name" value="HAMP"/>
    <property type="match status" value="1"/>
</dbReference>
<feature type="domain" description="Guanylate cyclase" evidence="3">
    <location>
        <begin position="347"/>
        <end position="485"/>
    </location>
</feature>
<dbReference type="SMART" id="SM00044">
    <property type="entry name" value="CYCc"/>
    <property type="match status" value="1"/>
</dbReference>
<organism evidence="5 6">
    <name type="scientific">Hoeflea poritis</name>
    <dbReference type="NCBI Taxonomy" id="2993659"/>
    <lineage>
        <taxon>Bacteria</taxon>
        <taxon>Pseudomonadati</taxon>
        <taxon>Pseudomonadota</taxon>
        <taxon>Alphaproteobacteria</taxon>
        <taxon>Hyphomicrobiales</taxon>
        <taxon>Rhizobiaceae</taxon>
        <taxon>Hoeflea</taxon>
    </lineage>
</organism>
<feature type="domain" description="HAMP" evidence="4">
    <location>
        <begin position="261"/>
        <end position="313"/>
    </location>
</feature>
<accession>A0ABT4VR57</accession>
<dbReference type="PANTHER" id="PTHR43081:SF1">
    <property type="entry name" value="ADENYLATE CYCLASE, TERMINAL-DIFFERENTIATION SPECIFIC"/>
    <property type="match status" value="1"/>
</dbReference>
<feature type="transmembrane region" description="Helical" evidence="2">
    <location>
        <begin position="7"/>
        <end position="27"/>
    </location>
</feature>
<proteinExistence type="predicted"/>
<dbReference type="PANTHER" id="PTHR43081">
    <property type="entry name" value="ADENYLATE CYCLASE, TERMINAL-DIFFERENTIATION SPECIFIC-RELATED"/>
    <property type="match status" value="1"/>
</dbReference>
<dbReference type="EMBL" id="JAPJZH010000009">
    <property type="protein sequence ID" value="MDA4846660.1"/>
    <property type="molecule type" value="Genomic_DNA"/>
</dbReference>
<dbReference type="SUPFAM" id="SSF55073">
    <property type="entry name" value="Nucleotide cyclase"/>
    <property type="match status" value="1"/>
</dbReference>
<dbReference type="Proteomes" id="UP001148313">
    <property type="component" value="Unassembled WGS sequence"/>
</dbReference>
<dbReference type="CDD" id="cd07302">
    <property type="entry name" value="CHD"/>
    <property type="match status" value="1"/>
</dbReference>
<keyword evidence="2" id="KW-1133">Transmembrane helix</keyword>
<gene>
    <name evidence="5" type="ORF">OOZ53_14955</name>
</gene>
<evidence type="ECO:0000313" key="5">
    <source>
        <dbReference type="EMBL" id="MDA4846660.1"/>
    </source>
</evidence>
<feature type="coiled-coil region" evidence="1">
    <location>
        <begin position="97"/>
        <end position="124"/>
    </location>
</feature>
<dbReference type="Gene3D" id="6.10.340.10">
    <property type="match status" value="1"/>
</dbReference>
<dbReference type="InterPro" id="IPR003660">
    <property type="entry name" value="HAMP_dom"/>
</dbReference>
<evidence type="ECO:0000313" key="6">
    <source>
        <dbReference type="Proteomes" id="UP001148313"/>
    </source>
</evidence>
<name>A0ABT4VR57_9HYPH</name>
<dbReference type="SUPFAM" id="SSF158472">
    <property type="entry name" value="HAMP domain-like"/>
    <property type="match status" value="1"/>
</dbReference>
<feature type="transmembrane region" description="Helical" evidence="2">
    <location>
        <begin position="238"/>
        <end position="260"/>
    </location>
</feature>
<evidence type="ECO:0000259" key="3">
    <source>
        <dbReference type="PROSITE" id="PS50125"/>
    </source>
</evidence>
<dbReference type="SMART" id="SM00304">
    <property type="entry name" value="HAMP"/>
    <property type="match status" value="1"/>
</dbReference>
<evidence type="ECO:0000256" key="2">
    <source>
        <dbReference type="SAM" id="Phobius"/>
    </source>
</evidence>
<keyword evidence="6" id="KW-1185">Reference proteome</keyword>
<dbReference type="CDD" id="cd06225">
    <property type="entry name" value="HAMP"/>
    <property type="match status" value="1"/>
</dbReference>
<dbReference type="InterPro" id="IPR001054">
    <property type="entry name" value="A/G_cyclase"/>
</dbReference>
<keyword evidence="1" id="KW-0175">Coiled coil</keyword>
<sequence length="607" mass="67288">MKIPHKIFGIAALVFVIMGASITYSTYKLYLVSKEVSDLAEIFIPISDRIAEIDLEIAQQEIHVERLEKHLTGIKLIDEELQELASGIVPRHLLSGFETIEEKSARLEDQRTELQNLVSLEERDFEVREARVDEAVERAEALIARAITTAQTEEGRDALKSLLPQLQSIDQQHSNLHSQLTLLIEAFRQDSPMRFELEKLIEEEEDQLALNLRTTWESIAGFTESAALKAEEHERQALWINIILAALSGVLALVLCSIVIKNMLKPLRQLVAGTQEVEAGNLTGQLETSSSDEIGDLARSFNGMVEGLRKTEEIKDTFGQYVDPRVVSGLIGDTNMELVNGEKKVVSVLFADIANFTSISERFTPGGLVTLINRYLSMMSEPITEQQGLIDKYIGDAIMAFWTAPFCEDGEQARLAVGAALKDSALIEKLREELPELTGLRRDLPDVAMRIGIATGEAVVGSIGSEKTKNYTVMGDTVNLGARLEAANKVYGTSVLVCGRTCAMASGEFEFRRIDNLIVKGKTEPVAIYEPLGQLTALGEPVIELKERFEAALDAFSSGDWAKAETGFDGCRQFNDPVSEVYLERLAIIRRDGAPKDWNGVWQLDEK</sequence>
<dbReference type="PROSITE" id="PS50125">
    <property type="entry name" value="GUANYLATE_CYCLASE_2"/>
    <property type="match status" value="1"/>
</dbReference>
<keyword evidence="2" id="KW-0472">Membrane</keyword>
<protein>
    <submittedName>
        <fullName evidence="5">HAMP domain-containing protein</fullName>
    </submittedName>
</protein>
<dbReference type="Pfam" id="PF00211">
    <property type="entry name" value="Guanylate_cyc"/>
    <property type="match status" value="1"/>
</dbReference>
<evidence type="ECO:0000256" key="1">
    <source>
        <dbReference type="SAM" id="Coils"/>
    </source>
</evidence>
<comment type="caution">
    <text evidence="5">The sequence shown here is derived from an EMBL/GenBank/DDBJ whole genome shotgun (WGS) entry which is preliminary data.</text>
</comment>
<evidence type="ECO:0000259" key="4">
    <source>
        <dbReference type="PROSITE" id="PS50885"/>
    </source>
</evidence>
<dbReference type="InterPro" id="IPR029787">
    <property type="entry name" value="Nucleotide_cyclase"/>
</dbReference>
<keyword evidence="2" id="KW-0812">Transmembrane</keyword>
<dbReference type="Pfam" id="PF00672">
    <property type="entry name" value="HAMP"/>
    <property type="match status" value="1"/>
</dbReference>
<reference evidence="5" key="1">
    <citation type="submission" date="2022-11" db="EMBL/GenBank/DDBJ databases">
        <title>Hoeflea poritis sp. nov., isolated from scleractinian coral Porites lutea.</title>
        <authorList>
            <person name="Zhang G."/>
            <person name="Wei Q."/>
            <person name="Cai L."/>
        </authorList>
    </citation>
    <scope>NUCLEOTIDE SEQUENCE</scope>
    <source>
        <strain evidence="5">E7-10</strain>
    </source>
</reference>